<feature type="transmembrane region" description="Helical" evidence="1">
    <location>
        <begin position="6"/>
        <end position="26"/>
    </location>
</feature>
<protein>
    <submittedName>
        <fullName evidence="2">DUF2938 domain-containing protein</fullName>
    </submittedName>
</protein>
<reference evidence="2 3" key="1">
    <citation type="submission" date="2021-06" db="EMBL/GenBank/DDBJ databases">
        <authorList>
            <person name="Grouzdev D.S."/>
            <person name="Koziaeva V."/>
        </authorList>
    </citation>
    <scope>NUCLEOTIDE SEQUENCE [LARGE SCALE GENOMIC DNA]</scope>
    <source>
        <strain evidence="2 3">22</strain>
    </source>
</reference>
<feature type="transmembrane region" description="Helical" evidence="1">
    <location>
        <begin position="100"/>
        <end position="117"/>
    </location>
</feature>
<dbReference type="Proteomes" id="UP000766595">
    <property type="component" value="Unassembled WGS sequence"/>
</dbReference>
<evidence type="ECO:0000256" key="1">
    <source>
        <dbReference type="SAM" id="Phobius"/>
    </source>
</evidence>
<organism evidence="2 3">
    <name type="scientific">Prosthecodimorpha staleyi</name>
    <dbReference type="NCBI Taxonomy" id="2840188"/>
    <lineage>
        <taxon>Bacteria</taxon>
        <taxon>Pseudomonadati</taxon>
        <taxon>Pseudomonadota</taxon>
        <taxon>Alphaproteobacteria</taxon>
        <taxon>Hyphomicrobiales</taxon>
        <taxon>Ancalomicrobiaceae</taxon>
        <taxon>Prosthecodimorpha</taxon>
    </lineage>
</organism>
<feature type="transmembrane region" description="Helical" evidence="1">
    <location>
        <begin position="72"/>
        <end position="94"/>
    </location>
</feature>
<dbReference type="EMBL" id="JAHHZF010000005">
    <property type="protein sequence ID" value="MBT9290048.1"/>
    <property type="molecule type" value="Genomic_DNA"/>
</dbReference>
<gene>
    <name evidence="2" type="ORF">KL771_11315</name>
</gene>
<dbReference type="RefSeq" id="WP_261968666.1">
    <property type="nucleotide sequence ID" value="NZ_JAHHZF010000005.1"/>
</dbReference>
<dbReference type="InterPro" id="IPR021329">
    <property type="entry name" value="DUF2938"/>
</dbReference>
<accession>A0A947D492</accession>
<keyword evidence="1" id="KW-1133">Transmembrane helix</keyword>
<keyword evidence="1" id="KW-0812">Transmembrane</keyword>
<evidence type="ECO:0000313" key="2">
    <source>
        <dbReference type="EMBL" id="MBT9290048.1"/>
    </source>
</evidence>
<evidence type="ECO:0000313" key="3">
    <source>
        <dbReference type="Proteomes" id="UP000766595"/>
    </source>
</evidence>
<dbReference type="AlphaFoldDB" id="A0A947D492"/>
<name>A0A947D492_9HYPH</name>
<dbReference type="Pfam" id="PF11158">
    <property type="entry name" value="DUF2938"/>
    <property type="match status" value="1"/>
</dbReference>
<comment type="caution">
    <text evidence="2">The sequence shown here is derived from an EMBL/GenBank/DDBJ whole genome shotgun (WGS) entry which is preliminary data.</text>
</comment>
<feature type="transmembrane region" description="Helical" evidence="1">
    <location>
        <begin position="138"/>
        <end position="159"/>
    </location>
</feature>
<sequence>MQDFVVRALVMGVFATAVLDLWALLLNRLFGFGLPNWAMVGRWFAHLPRGRFVHADIAAAPGFANELAIGWIMHYVVGIAFAAATLLLAGPGFAKAPTPFWPLVVGWATILCGWLILQPGMGGGIAASKRPNRTQIRLLNILGHTVFGLALWAAALALAR</sequence>
<proteinExistence type="predicted"/>
<keyword evidence="3" id="KW-1185">Reference proteome</keyword>
<keyword evidence="1" id="KW-0472">Membrane</keyword>